<evidence type="ECO:0000313" key="1">
    <source>
        <dbReference type="EMBL" id="KAH3703365.1"/>
    </source>
</evidence>
<gene>
    <name evidence="1" type="ORF">DPMN_078401</name>
</gene>
<evidence type="ECO:0000313" key="2">
    <source>
        <dbReference type="Proteomes" id="UP000828390"/>
    </source>
</evidence>
<name>A0A9D4BHG5_DREPO</name>
<reference evidence="1" key="1">
    <citation type="journal article" date="2019" name="bioRxiv">
        <title>The Genome of the Zebra Mussel, Dreissena polymorpha: A Resource for Invasive Species Research.</title>
        <authorList>
            <person name="McCartney M.A."/>
            <person name="Auch B."/>
            <person name="Kono T."/>
            <person name="Mallez S."/>
            <person name="Zhang Y."/>
            <person name="Obille A."/>
            <person name="Becker A."/>
            <person name="Abrahante J.E."/>
            <person name="Garbe J."/>
            <person name="Badalamenti J.P."/>
            <person name="Herman A."/>
            <person name="Mangelson H."/>
            <person name="Liachko I."/>
            <person name="Sullivan S."/>
            <person name="Sone E.D."/>
            <person name="Koren S."/>
            <person name="Silverstein K.A.T."/>
            <person name="Beckman K.B."/>
            <person name="Gohl D.M."/>
        </authorList>
    </citation>
    <scope>NUCLEOTIDE SEQUENCE</scope>
    <source>
        <strain evidence="1">Duluth1</strain>
        <tissue evidence="1">Whole animal</tissue>
    </source>
</reference>
<proteinExistence type="predicted"/>
<sequence length="120" mass="14014">MRLGRLKFIGFEDRYNCGLIPFPIGNLHAHAYPNTACLTQGRSRVGNRGPCIVEINRIVIRKVQYQLEVNRCRNEEIIVKGNVECVWPMWIDSIVIIDVQYQFEVNRSRNKEVNVKNIQK</sequence>
<protein>
    <submittedName>
        <fullName evidence="1">Uncharacterized protein</fullName>
    </submittedName>
</protein>
<dbReference type="EMBL" id="JAIWYP010000015">
    <property type="protein sequence ID" value="KAH3703365.1"/>
    <property type="molecule type" value="Genomic_DNA"/>
</dbReference>
<dbReference type="AlphaFoldDB" id="A0A9D4BHG5"/>
<keyword evidence="2" id="KW-1185">Reference proteome</keyword>
<reference evidence="1" key="2">
    <citation type="submission" date="2020-11" db="EMBL/GenBank/DDBJ databases">
        <authorList>
            <person name="McCartney M.A."/>
            <person name="Auch B."/>
            <person name="Kono T."/>
            <person name="Mallez S."/>
            <person name="Becker A."/>
            <person name="Gohl D.M."/>
            <person name="Silverstein K.A.T."/>
            <person name="Koren S."/>
            <person name="Bechman K.B."/>
            <person name="Herman A."/>
            <person name="Abrahante J.E."/>
            <person name="Garbe J."/>
        </authorList>
    </citation>
    <scope>NUCLEOTIDE SEQUENCE</scope>
    <source>
        <strain evidence="1">Duluth1</strain>
        <tissue evidence="1">Whole animal</tissue>
    </source>
</reference>
<dbReference type="Proteomes" id="UP000828390">
    <property type="component" value="Unassembled WGS sequence"/>
</dbReference>
<organism evidence="1 2">
    <name type="scientific">Dreissena polymorpha</name>
    <name type="common">Zebra mussel</name>
    <name type="synonym">Mytilus polymorpha</name>
    <dbReference type="NCBI Taxonomy" id="45954"/>
    <lineage>
        <taxon>Eukaryota</taxon>
        <taxon>Metazoa</taxon>
        <taxon>Spiralia</taxon>
        <taxon>Lophotrochozoa</taxon>
        <taxon>Mollusca</taxon>
        <taxon>Bivalvia</taxon>
        <taxon>Autobranchia</taxon>
        <taxon>Heteroconchia</taxon>
        <taxon>Euheterodonta</taxon>
        <taxon>Imparidentia</taxon>
        <taxon>Neoheterodontei</taxon>
        <taxon>Myida</taxon>
        <taxon>Dreissenoidea</taxon>
        <taxon>Dreissenidae</taxon>
        <taxon>Dreissena</taxon>
    </lineage>
</organism>
<comment type="caution">
    <text evidence="1">The sequence shown here is derived from an EMBL/GenBank/DDBJ whole genome shotgun (WGS) entry which is preliminary data.</text>
</comment>
<accession>A0A9D4BHG5</accession>